<reference evidence="2 3" key="1">
    <citation type="submission" date="2019-01" db="EMBL/GenBank/DDBJ databases">
        <title>Vibrio BEI176 sp. nov, a marine bacterium isolated from China: eastern marignal seas.</title>
        <authorList>
            <person name="Li B."/>
        </authorList>
    </citation>
    <scope>NUCLEOTIDE SEQUENCE [LARGE SCALE GENOMIC DNA]</scope>
    <source>
        <strain evidence="2 3">BEI176</strain>
    </source>
</reference>
<dbReference type="AlphaFoldDB" id="A0A4Y8W8W6"/>
<name>A0A4Y8W8W6_9VIBR</name>
<accession>A0A4Y8W8W6</accession>
<keyword evidence="1" id="KW-1133">Transmembrane helix</keyword>
<feature type="transmembrane region" description="Helical" evidence="1">
    <location>
        <begin position="89"/>
        <end position="107"/>
    </location>
</feature>
<organism evidence="2 3">
    <name type="scientific">Vibrio ouci</name>
    <dbReference type="NCBI Taxonomy" id="2499078"/>
    <lineage>
        <taxon>Bacteria</taxon>
        <taxon>Pseudomonadati</taxon>
        <taxon>Pseudomonadota</taxon>
        <taxon>Gammaproteobacteria</taxon>
        <taxon>Vibrionales</taxon>
        <taxon>Vibrionaceae</taxon>
        <taxon>Vibrio</taxon>
    </lineage>
</organism>
<evidence type="ECO:0000313" key="3">
    <source>
        <dbReference type="Proteomes" id="UP000297753"/>
    </source>
</evidence>
<evidence type="ECO:0000256" key="1">
    <source>
        <dbReference type="SAM" id="Phobius"/>
    </source>
</evidence>
<feature type="transmembrane region" description="Helical" evidence="1">
    <location>
        <begin position="7"/>
        <end position="25"/>
    </location>
</feature>
<dbReference type="OrthoDB" id="7064047at2"/>
<protein>
    <submittedName>
        <fullName evidence="2">Uncharacterized protein</fullName>
    </submittedName>
</protein>
<evidence type="ECO:0000313" key="2">
    <source>
        <dbReference type="EMBL" id="TFH89076.1"/>
    </source>
</evidence>
<dbReference type="EMBL" id="SATR01000127">
    <property type="protein sequence ID" value="TFH89076.1"/>
    <property type="molecule type" value="Genomic_DNA"/>
</dbReference>
<comment type="caution">
    <text evidence="2">The sequence shown here is derived from an EMBL/GenBank/DDBJ whole genome shotgun (WGS) entry which is preliminary data.</text>
</comment>
<gene>
    <name evidence="2" type="ORF">ELS82_24230</name>
</gene>
<keyword evidence="3" id="KW-1185">Reference proteome</keyword>
<keyword evidence="1" id="KW-0472">Membrane</keyword>
<keyword evidence="1" id="KW-0812">Transmembrane</keyword>
<proteinExistence type="predicted"/>
<sequence length="152" mass="17510">MSEFEKIIYTAAATIIGGLLIHAMSQLVQKLFIEPCHQYRQLNSRAISSLSFHSNMLNAKLRADDNEEYRQRYYDGQDELRKLMADMKAQYITITPLWLAVALRLVPSRSTHRKVVRNLLTLSFFGSFSSPSDERTPYELAKETVKLMGSEF</sequence>
<dbReference type="RefSeq" id="WP_134837684.1">
    <property type="nucleotide sequence ID" value="NZ_SATR01000127.1"/>
</dbReference>
<dbReference type="Proteomes" id="UP000297753">
    <property type="component" value="Unassembled WGS sequence"/>
</dbReference>